<gene>
    <name evidence="9" type="ORF">Rhopal_002671-T1</name>
</gene>
<reference evidence="9 10" key="1">
    <citation type="submission" date="2021-12" db="EMBL/GenBank/DDBJ databases">
        <title>High titer production of polyol ester of fatty acids by Rhodotorula paludigena BS15 towards product separation-free biomass refinery.</title>
        <authorList>
            <person name="Mano J."/>
            <person name="Ono H."/>
            <person name="Tanaka T."/>
            <person name="Naito K."/>
            <person name="Sushida H."/>
            <person name="Ike M."/>
            <person name="Tokuyasu K."/>
            <person name="Kitaoka M."/>
        </authorList>
    </citation>
    <scope>NUCLEOTIDE SEQUENCE [LARGE SCALE GENOMIC DNA]</scope>
    <source>
        <strain evidence="9 10">BS15</strain>
    </source>
</reference>
<evidence type="ECO:0000256" key="1">
    <source>
        <dbReference type="ARBA" id="ARBA00004906"/>
    </source>
</evidence>
<keyword evidence="3" id="KW-0479">Metal-binding</keyword>
<keyword evidence="10" id="KW-1185">Reference proteome</keyword>
<name>A0AAV5GIB8_9BASI</name>
<evidence type="ECO:0000313" key="9">
    <source>
        <dbReference type="EMBL" id="GJN89684.1"/>
    </source>
</evidence>
<feature type="domain" description="RING-type" evidence="8">
    <location>
        <begin position="1"/>
        <end position="145"/>
    </location>
</feature>
<dbReference type="AlphaFoldDB" id="A0AAV5GIB8"/>
<comment type="caution">
    <text evidence="9">The sequence shown here is derived from an EMBL/GenBank/DDBJ whole genome shotgun (WGS) entry which is preliminary data.</text>
</comment>
<dbReference type="PANTHER" id="PTHR22770">
    <property type="entry name" value="UBIQUITIN CONJUGATING ENZYME 7 INTERACTING PROTEIN-RELATED"/>
    <property type="match status" value="1"/>
</dbReference>
<dbReference type="PANTHER" id="PTHR22770:SF47">
    <property type="entry name" value="E3 UBIQUITIN-PROTEIN LIGASE RNF216"/>
    <property type="match status" value="1"/>
</dbReference>
<keyword evidence="7" id="KW-0862">Zinc</keyword>
<comment type="pathway">
    <text evidence="1">Protein modification; protein ubiquitination.</text>
</comment>
<evidence type="ECO:0000259" key="8">
    <source>
        <dbReference type="PROSITE" id="PS51873"/>
    </source>
</evidence>
<evidence type="ECO:0000256" key="3">
    <source>
        <dbReference type="ARBA" id="ARBA00022723"/>
    </source>
</evidence>
<dbReference type="Pfam" id="PF26200">
    <property type="entry name" value="Rcat_RNF216"/>
    <property type="match status" value="1"/>
</dbReference>
<accession>A0AAV5GIB8</accession>
<dbReference type="EMBL" id="BQKY01000005">
    <property type="protein sequence ID" value="GJN89684.1"/>
    <property type="molecule type" value="Genomic_DNA"/>
</dbReference>
<keyword evidence="2" id="KW-0808">Transferase</keyword>
<dbReference type="Gene3D" id="1.20.120.1750">
    <property type="match status" value="1"/>
</dbReference>
<dbReference type="PROSITE" id="PS51873">
    <property type="entry name" value="TRIAD"/>
    <property type="match status" value="1"/>
</dbReference>
<dbReference type="SUPFAM" id="SSF57850">
    <property type="entry name" value="RING/U-box"/>
    <property type="match status" value="1"/>
</dbReference>
<keyword evidence="5" id="KW-0863">Zinc-finger</keyword>
<dbReference type="InterPro" id="IPR044066">
    <property type="entry name" value="TRIAD_supradom"/>
</dbReference>
<proteinExistence type="predicted"/>
<dbReference type="InterPro" id="IPR051628">
    <property type="entry name" value="LUBAC_E3_Ligases"/>
</dbReference>
<dbReference type="GO" id="GO:0016740">
    <property type="term" value="F:transferase activity"/>
    <property type="evidence" value="ECO:0007669"/>
    <property type="project" value="UniProtKB-KW"/>
</dbReference>
<keyword evidence="4" id="KW-0677">Repeat</keyword>
<keyword evidence="6" id="KW-0833">Ubl conjugation pathway</keyword>
<evidence type="ECO:0000256" key="4">
    <source>
        <dbReference type="ARBA" id="ARBA00022737"/>
    </source>
</evidence>
<evidence type="ECO:0000256" key="2">
    <source>
        <dbReference type="ARBA" id="ARBA00022679"/>
    </source>
</evidence>
<protein>
    <recommendedName>
        <fullName evidence="8">RING-type domain-containing protein</fullName>
    </recommendedName>
</protein>
<evidence type="ECO:0000256" key="5">
    <source>
        <dbReference type="ARBA" id="ARBA00022771"/>
    </source>
</evidence>
<organism evidence="9 10">
    <name type="scientific">Rhodotorula paludigena</name>
    <dbReference type="NCBI Taxonomy" id="86838"/>
    <lineage>
        <taxon>Eukaryota</taxon>
        <taxon>Fungi</taxon>
        <taxon>Dikarya</taxon>
        <taxon>Basidiomycota</taxon>
        <taxon>Pucciniomycotina</taxon>
        <taxon>Microbotryomycetes</taxon>
        <taxon>Sporidiobolales</taxon>
        <taxon>Sporidiobolaceae</taxon>
        <taxon>Rhodotorula</taxon>
    </lineage>
</organism>
<dbReference type="GO" id="GO:0008270">
    <property type="term" value="F:zinc ion binding"/>
    <property type="evidence" value="ECO:0007669"/>
    <property type="project" value="UniProtKB-KW"/>
</dbReference>
<evidence type="ECO:0000256" key="7">
    <source>
        <dbReference type="ARBA" id="ARBA00022833"/>
    </source>
</evidence>
<evidence type="ECO:0000313" key="10">
    <source>
        <dbReference type="Proteomes" id="UP001342314"/>
    </source>
</evidence>
<dbReference type="Proteomes" id="UP001342314">
    <property type="component" value="Unassembled WGS sequence"/>
</dbReference>
<sequence length="169" mass="18910">MDASLRCLADPDCQACYLDDEARKFLDEPQFCPYAVTIDAGDAATALDCLNPDCARRTCLKCKHVDHGTTPCALANPSAVHRLEELMSDALIRKCPKCLRPYLKQDGCNRIICSTCKTMSCYLCQSVIKGYEHFNDEPGPCKGKLWKDKQILANVRFTLISNFRLPAKI</sequence>
<evidence type="ECO:0000256" key="6">
    <source>
        <dbReference type="ARBA" id="ARBA00022786"/>
    </source>
</evidence>